<protein>
    <submittedName>
        <fullName evidence="1">Uncharacterized protein</fullName>
    </submittedName>
</protein>
<organism evidence="1 2">
    <name type="scientific">Melastoma candidum</name>
    <dbReference type="NCBI Taxonomy" id="119954"/>
    <lineage>
        <taxon>Eukaryota</taxon>
        <taxon>Viridiplantae</taxon>
        <taxon>Streptophyta</taxon>
        <taxon>Embryophyta</taxon>
        <taxon>Tracheophyta</taxon>
        <taxon>Spermatophyta</taxon>
        <taxon>Magnoliopsida</taxon>
        <taxon>eudicotyledons</taxon>
        <taxon>Gunneridae</taxon>
        <taxon>Pentapetalae</taxon>
        <taxon>rosids</taxon>
        <taxon>malvids</taxon>
        <taxon>Myrtales</taxon>
        <taxon>Melastomataceae</taxon>
        <taxon>Melastomatoideae</taxon>
        <taxon>Melastomateae</taxon>
        <taxon>Melastoma</taxon>
    </lineage>
</organism>
<reference evidence="2" key="1">
    <citation type="journal article" date="2023" name="Front. Plant Sci.">
        <title>Chromosomal-level genome assembly of Melastoma candidum provides insights into trichome evolution.</title>
        <authorList>
            <person name="Zhong Y."/>
            <person name="Wu W."/>
            <person name="Sun C."/>
            <person name="Zou P."/>
            <person name="Liu Y."/>
            <person name="Dai S."/>
            <person name="Zhou R."/>
        </authorList>
    </citation>
    <scope>NUCLEOTIDE SEQUENCE [LARGE SCALE GENOMIC DNA]</scope>
</reference>
<gene>
    <name evidence="1" type="ORF">MLD38_009183</name>
</gene>
<accession>A0ACB9RY53</accession>
<evidence type="ECO:0000313" key="2">
    <source>
        <dbReference type="Proteomes" id="UP001057402"/>
    </source>
</evidence>
<dbReference type="Proteomes" id="UP001057402">
    <property type="component" value="Chromosome 3"/>
</dbReference>
<proteinExistence type="predicted"/>
<sequence length="113" mass="12295">MKLDVDAVPPSPSHPSSDNGDKENIPPTPPPPPPRPLLGRYPSSKSELPKAKVVPREPLADITHLFVNVPQVRSCSLCSKVVGWNLTSLASRKRRALGDVDPARSKALRMGFR</sequence>
<keyword evidence="2" id="KW-1185">Reference proteome</keyword>
<comment type="caution">
    <text evidence="1">The sequence shown here is derived from an EMBL/GenBank/DDBJ whole genome shotgun (WGS) entry which is preliminary data.</text>
</comment>
<evidence type="ECO:0000313" key="1">
    <source>
        <dbReference type="EMBL" id="KAI4383333.1"/>
    </source>
</evidence>
<name>A0ACB9RY53_9MYRT</name>
<dbReference type="EMBL" id="CM042882">
    <property type="protein sequence ID" value="KAI4383333.1"/>
    <property type="molecule type" value="Genomic_DNA"/>
</dbReference>